<evidence type="ECO:0000313" key="2">
    <source>
        <dbReference type="EMBL" id="EHK99847.1"/>
    </source>
</evidence>
<name>H0ENN8_GLAL7</name>
<organism evidence="2 3">
    <name type="scientific">Glarea lozoyensis (strain ATCC 74030 / MF5533)</name>
    <dbReference type="NCBI Taxonomy" id="1104152"/>
    <lineage>
        <taxon>Eukaryota</taxon>
        <taxon>Fungi</taxon>
        <taxon>Dikarya</taxon>
        <taxon>Ascomycota</taxon>
        <taxon>Pezizomycotina</taxon>
        <taxon>Leotiomycetes</taxon>
        <taxon>Helotiales</taxon>
        <taxon>Helotiaceae</taxon>
        <taxon>Glarea</taxon>
    </lineage>
</organism>
<feature type="compositionally biased region" description="Basic and acidic residues" evidence="1">
    <location>
        <begin position="169"/>
        <end position="179"/>
    </location>
</feature>
<accession>H0ENN8</accession>
<keyword evidence="3" id="KW-1185">Reference proteome</keyword>
<sequence>MPRPKRTKVAPSGPTQRARNPPHDATTSPRASNAPQREFDDLYDISDPEDRVVRSVQHVKKGNAREKPAATTPPTADTASHVVEEENDIDLSSPRSSPEVEIGRRERTTPAVARSAIKIGNFKRRPREPSILGRREAMDRSSSLDSDMADDDGLTSVGKRSAKNAGIGDSHRRQRELSVGDRNTTTMAPSSMALPMDKGTTPARVGSALKLGNFRRRAREPSILGTGRKPQQPRPDDEDEGDDDDEDDFNPEDESTPLNASRTSSDDELSHLNVRTRRQRSVVSRTPAPSRKSKAKPPLKSAAKRTYGARANPASDKENDEVDPDDSLAPLRDDIDSPEDSQELEARVGKELKQAARKFQEVDKWELEFEEVTASSSSPRDAR</sequence>
<feature type="region of interest" description="Disordered" evidence="1">
    <location>
        <begin position="1"/>
        <end position="346"/>
    </location>
</feature>
<proteinExistence type="predicted"/>
<protein>
    <submittedName>
        <fullName evidence="2">Uncharacterized protein</fullName>
    </submittedName>
</protein>
<feature type="compositionally biased region" description="Polar residues" evidence="1">
    <location>
        <begin position="25"/>
        <end position="35"/>
    </location>
</feature>
<dbReference type="HOGENOM" id="CLU_022039_0_0_1"/>
<feature type="compositionally biased region" description="Low complexity" evidence="1">
    <location>
        <begin position="69"/>
        <end position="79"/>
    </location>
</feature>
<evidence type="ECO:0000256" key="1">
    <source>
        <dbReference type="SAM" id="MobiDB-lite"/>
    </source>
</evidence>
<gene>
    <name evidence="2" type="ORF">M7I_4249</name>
</gene>
<feature type="compositionally biased region" description="Low complexity" evidence="1">
    <location>
        <begin position="281"/>
        <end position="290"/>
    </location>
</feature>
<reference evidence="2 3" key="1">
    <citation type="journal article" date="2012" name="Eukaryot. Cell">
        <title>Genome sequence of the fungus Glarea lozoyensis: the first genome sequence of a species from the Helotiaceae family.</title>
        <authorList>
            <person name="Youssar L."/>
            <person name="Gruening B.A."/>
            <person name="Erxleben A."/>
            <person name="Guenther S."/>
            <person name="Huettel W."/>
        </authorList>
    </citation>
    <scope>NUCLEOTIDE SEQUENCE [LARGE SCALE GENOMIC DNA]</scope>
    <source>
        <strain evidence="3">ATCC 74030 / MF5533</strain>
    </source>
</reference>
<dbReference type="OrthoDB" id="5423493at2759"/>
<comment type="caution">
    <text evidence="2">The sequence shown here is derived from an EMBL/GenBank/DDBJ whole genome shotgun (WGS) entry which is preliminary data.</text>
</comment>
<evidence type="ECO:0000313" key="3">
    <source>
        <dbReference type="Proteomes" id="UP000005446"/>
    </source>
</evidence>
<dbReference type="InParanoid" id="H0ENN8"/>
<dbReference type="EMBL" id="AGUE01000105">
    <property type="protein sequence ID" value="EHK99847.1"/>
    <property type="molecule type" value="Genomic_DNA"/>
</dbReference>
<dbReference type="Proteomes" id="UP000005446">
    <property type="component" value="Unassembled WGS sequence"/>
</dbReference>
<feature type="compositionally biased region" description="Acidic residues" evidence="1">
    <location>
        <begin position="236"/>
        <end position="255"/>
    </location>
</feature>
<dbReference type="AlphaFoldDB" id="H0ENN8"/>